<dbReference type="InterPro" id="IPR023772">
    <property type="entry name" value="DNA-bd_HTH_TetR-type_CS"/>
</dbReference>
<proteinExistence type="predicted"/>
<dbReference type="InterPro" id="IPR001647">
    <property type="entry name" value="HTH_TetR"/>
</dbReference>
<evidence type="ECO:0000259" key="3">
    <source>
        <dbReference type="PROSITE" id="PS50977"/>
    </source>
</evidence>
<evidence type="ECO:0000256" key="2">
    <source>
        <dbReference type="PROSITE-ProRule" id="PRU00335"/>
    </source>
</evidence>
<name>A0A940P815_9ENTE</name>
<dbReference type="Gene3D" id="1.10.10.60">
    <property type="entry name" value="Homeodomain-like"/>
    <property type="match status" value="1"/>
</dbReference>
<dbReference type="EMBL" id="JAEEGA010000016">
    <property type="protein sequence ID" value="MBP1043384.1"/>
    <property type="molecule type" value="Genomic_DNA"/>
</dbReference>
<keyword evidence="1 2" id="KW-0238">DNA-binding</keyword>
<feature type="DNA-binding region" description="H-T-H motif" evidence="2">
    <location>
        <begin position="31"/>
        <end position="50"/>
    </location>
</feature>
<accession>A0A940P815</accession>
<evidence type="ECO:0000313" key="4">
    <source>
        <dbReference type="EMBL" id="MBP1043384.1"/>
    </source>
</evidence>
<dbReference type="PANTHER" id="PTHR30328">
    <property type="entry name" value="TRANSCRIPTIONAL REPRESSOR"/>
    <property type="match status" value="1"/>
</dbReference>
<sequence length="210" mass="24642">MNMAKLDEKRKRALLNAALKEFTAKGYDEASTNVIAKDAKISKALMFHYVGNKQELFLFLYDYFEDILAKEYYGKINLQEKDLFNRLKDSYLLQIDLIKQYPWILAFDNLSVESASAEINKRIQQTDRQKKVSECFQLFDGIDLSKFRTDLDIEKCKQFILWSNIGFTNQILADLKNQDGQHLNEEKIISTLDGYFEELRKIFYLSGEEP</sequence>
<dbReference type="SUPFAM" id="SSF46689">
    <property type="entry name" value="Homeodomain-like"/>
    <property type="match status" value="1"/>
</dbReference>
<reference evidence="4" key="1">
    <citation type="submission" date="2020-12" db="EMBL/GenBank/DDBJ databases">
        <title>Vagococcus allomyrinae sp. nov. and Enterococcus lavae sp. nov., isolated from the larvae of Allomyrina dichotoma.</title>
        <authorList>
            <person name="Lee S.D."/>
        </authorList>
    </citation>
    <scope>NUCLEOTIDE SEQUENCE</scope>
    <source>
        <strain evidence="4">BWB3-3</strain>
    </source>
</reference>
<dbReference type="InterPro" id="IPR009057">
    <property type="entry name" value="Homeodomain-like_sf"/>
</dbReference>
<gene>
    <name evidence="4" type="ORF">I6N95_20385</name>
</gene>
<dbReference type="Proteomes" id="UP000674938">
    <property type="component" value="Unassembled WGS sequence"/>
</dbReference>
<dbReference type="InterPro" id="IPR050109">
    <property type="entry name" value="HTH-type_TetR-like_transc_reg"/>
</dbReference>
<dbReference type="AlphaFoldDB" id="A0A940P815"/>
<dbReference type="Pfam" id="PF00440">
    <property type="entry name" value="TetR_N"/>
    <property type="match status" value="1"/>
</dbReference>
<dbReference type="SUPFAM" id="SSF48498">
    <property type="entry name" value="Tetracyclin repressor-like, C-terminal domain"/>
    <property type="match status" value="1"/>
</dbReference>
<dbReference type="PANTHER" id="PTHR30328:SF54">
    <property type="entry name" value="HTH-TYPE TRANSCRIPTIONAL REPRESSOR SCO4008"/>
    <property type="match status" value="1"/>
</dbReference>
<comment type="caution">
    <text evidence="4">The sequence shown here is derived from an EMBL/GenBank/DDBJ whole genome shotgun (WGS) entry which is preliminary data.</text>
</comment>
<dbReference type="Gene3D" id="1.10.357.10">
    <property type="entry name" value="Tetracycline Repressor, domain 2"/>
    <property type="match status" value="1"/>
</dbReference>
<evidence type="ECO:0000313" key="5">
    <source>
        <dbReference type="Proteomes" id="UP000674938"/>
    </source>
</evidence>
<dbReference type="GO" id="GO:0006355">
    <property type="term" value="P:regulation of DNA-templated transcription"/>
    <property type="evidence" value="ECO:0007669"/>
    <property type="project" value="UniProtKB-ARBA"/>
</dbReference>
<dbReference type="GO" id="GO:0003677">
    <property type="term" value="F:DNA binding"/>
    <property type="evidence" value="ECO:0007669"/>
    <property type="project" value="UniProtKB-UniRule"/>
</dbReference>
<keyword evidence="5" id="KW-1185">Reference proteome</keyword>
<dbReference type="PRINTS" id="PR00455">
    <property type="entry name" value="HTHTETR"/>
</dbReference>
<organism evidence="4 5">
    <name type="scientific">Vagococcus allomyrinae</name>
    <dbReference type="NCBI Taxonomy" id="2794353"/>
    <lineage>
        <taxon>Bacteria</taxon>
        <taxon>Bacillati</taxon>
        <taxon>Bacillota</taxon>
        <taxon>Bacilli</taxon>
        <taxon>Lactobacillales</taxon>
        <taxon>Enterococcaceae</taxon>
        <taxon>Vagococcus</taxon>
    </lineage>
</organism>
<feature type="domain" description="HTH tetR-type" evidence="3">
    <location>
        <begin position="8"/>
        <end position="68"/>
    </location>
</feature>
<protein>
    <submittedName>
        <fullName evidence="4">TetR/AcrR family transcriptional regulator</fullName>
    </submittedName>
</protein>
<dbReference type="InterPro" id="IPR036271">
    <property type="entry name" value="Tet_transcr_reg_TetR-rel_C_sf"/>
</dbReference>
<evidence type="ECO:0000256" key="1">
    <source>
        <dbReference type="ARBA" id="ARBA00023125"/>
    </source>
</evidence>
<dbReference type="RefSeq" id="WP_209531197.1">
    <property type="nucleotide sequence ID" value="NZ_JAEEGA010000016.1"/>
</dbReference>
<dbReference type="PROSITE" id="PS01081">
    <property type="entry name" value="HTH_TETR_1"/>
    <property type="match status" value="1"/>
</dbReference>
<dbReference type="PROSITE" id="PS50977">
    <property type="entry name" value="HTH_TETR_2"/>
    <property type="match status" value="1"/>
</dbReference>